<evidence type="ECO:0000313" key="1">
    <source>
        <dbReference type="EMBL" id="KAK9039327.1"/>
    </source>
</evidence>
<comment type="caution">
    <text evidence="1">The sequence shown here is derived from an EMBL/GenBank/DDBJ whole genome shotgun (WGS) entry which is preliminary data.</text>
</comment>
<dbReference type="EMBL" id="JBBPBN010000004">
    <property type="protein sequence ID" value="KAK9039327.1"/>
    <property type="molecule type" value="Genomic_DNA"/>
</dbReference>
<protein>
    <submittedName>
        <fullName evidence="1">Uncharacterized protein</fullName>
    </submittedName>
</protein>
<keyword evidence="2" id="KW-1185">Reference proteome</keyword>
<reference evidence="1 2" key="1">
    <citation type="journal article" date="2024" name="G3 (Bethesda)">
        <title>Genome assembly of Hibiscus sabdariffa L. provides insights into metabolisms of medicinal natural products.</title>
        <authorList>
            <person name="Kim T."/>
        </authorList>
    </citation>
    <scope>NUCLEOTIDE SEQUENCE [LARGE SCALE GENOMIC DNA]</scope>
    <source>
        <strain evidence="1">TK-2024</strain>
        <tissue evidence="1">Old leaves</tissue>
    </source>
</reference>
<proteinExistence type="predicted"/>
<name>A0ABR2TPB7_9ROSI</name>
<dbReference type="Proteomes" id="UP001396334">
    <property type="component" value="Unassembled WGS sequence"/>
</dbReference>
<organism evidence="1 2">
    <name type="scientific">Hibiscus sabdariffa</name>
    <name type="common">roselle</name>
    <dbReference type="NCBI Taxonomy" id="183260"/>
    <lineage>
        <taxon>Eukaryota</taxon>
        <taxon>Viridiplantae</taxon>
        <taxon>Streptophyta</taxon>
        <taxon>Embryophyta</taxon>
        <taxon>Tracheophyta</taxon>
        <taxon>Spermatophyta</taxon>
        <taxon>Magnoliopsida</taxon>
        <taxon>eudicotyledons</taxon>
        <taxon>Gunneridae</taxon>
        <taxon>Pentapetalae</taxon>
        <taxon>rosids</taxon>
        <taxon>malvids</taxon>
        <taxon>Malvales</taxon>
        <taxon>Malvaceae</taxon>
        <taxon>Malvoideae</taxon>
        <taxon>Hibiscus</taxon>
    </lineage>
</organism>
<accession>A0ABR2TPB7</accession>
<evidence type="ECO:0000313" key="2">
    <source>
        <dbReference type="Proteomes" id="UP001396334"/>
    </source>
</evidence>
<sequence length="76" mass="8560">MGKVVEDLKKRIWHMVEAFTSCKCYKDGEEEPKMIQSSEAEKISIQQRGACGSKLQRVQPGRACLKVPLLKPADLI</sequence>
<gene>
    <name evidence="1" type="ORF">V6N11_014531</name>
</gene>